<dbReference type="Pfam" id="PF00361">
    <property type="entry name" value="Proton_antipo_M"/>
    <property type="match status" value="1"/>
</dbReference>
<evidence type="ECO:0000313" key="11">
    <source>
        <dbReference type="EMBL" id="EKU95716.1"/>
    </source>
</evidence>
<feature type="transmembrane region" description="Helical" evidence="9">
    <location>
        <begin position="210"/>
        <end position="234"/>
    </location>
</feature>
<protein>
    <recommendedName>
        <fullName evidence="10">NADH:quinone oxidoreductase/Mrp antiporter transmembrane domain-containing protein</fullName>
    </recommendedName>
</protein>
<dbReference type="RefSeq" id="WP_007000720.1">
    <property type="nucleotide sequence ID" value="NZ_JH992955.1"/>
</dbReference>
<feature type="transmembrane region" description="Helical" evidence="9">
    <location>
        <begin position="373"/>
        <end position="395"/>
    </location>
</feature>
<dbReference type="InterPro" id="IPR003918">
    <property type="entry name" value="NADH_UbQ_OxRdtase"/>
</dbReference>
<feature type="transmembrane region" description="Helical" evidence="9">
    <location>
        <begin position="407"/>
        <end position="428"/>
    </location>
</feature>
<evidence type="ECO:0000259" key="10">
    <source>
        <dbReference type="Pfam" id="PF00361"/>
    </source>
</evidence>
<keyword evidence="5 9" id="KW-1133">Transmembrane helix</keyword>
<evidence type="ECO:0000256" key="3">
    <source>
        <dbReference type="ARBA" id="ARBA00022475"/>
    </source>
</evidence>
<dbReference type="InterPro" id="IPR001750">
    <property type="entry name" value="ND/Mrp_TM"/>
</dbReference>
<dbReference type="HOGENOM" id="CLU_007100_9_2_11"/>
<comment type="caution">
    <text evidence="11">The sequence shown here is derived from an EMBL/GenBank/DDBJ whole genome shotgun (WGS) entry which is preliminary data.</text>
</comment>
<dbReference type="EMBL" id="AGWL01000002">
    <property type="protein sequence ID" value="EKU95716.1"/>
    <property type="molecule type" value="Genomic_DNA"/>
</dbReference>
<organism evidence="11 12">
    <name type="scientific">Actinobaculum massiliense ACS-171-V-Col2</name>
    <dbReference type="NCBI Taxonomy" id="883066"/>
    <lineage>
        <taxon>Bacteria</taxon>
        <taxon>Bacillati</taxon>
        <taxon>Actinomycetota</taxon>
        <taxon>Actinomycetes</taxon>
        <taxon>Actinomycetales</taxon>
        <taxon>Actinomycetaceae</taxon>
        <taxon>Actinobaculum</taxon>
    </lineage>
</organism>
<evidence type="ECO:0000256" key="1">
    <source>
        <dbReference type="ARBA" id="ARBA00004651"/>
    </source>
</evidence>
<dbReference type="eggNOG" id="COG0651">
    <property type="taxonomic scope" value="Bacteria"/>
</dbReference>
<feature type="transmembrane region" description="Helical" evidence="9">
    <location>
        <begin position="137"/>
        <end position="154"/>
    </location>
</feature>
<sequence>MNIALLLPFPIVLPLFAAGVLLVLGRRRSAQAWTAVAIMSVVLAAAITLLIGSLDGPVVLDVGNWAAPVGISLVADRLSTIMLVTSVAVTLLVLIYSIFQGVADGEQGAPTAVYYPAFMILSAGVSDAFLTGDMFNMYVGFEILLTASFVLLTMGGTSERMRSGSVYVIVSLVSSMIFLAALGMTYAAVGTVNMADLAQKLPAIDPGMRLILQIMFLVAFGLKAAIFPLSAWLPDSYPTASGPVTAVFAGLLTKVGVYAIIRTQFLLFPDGRLDGILAFFAIITMLVGILGAIAQENAKRLLSFTLVSHIGYLIWGVSIGSEAGLSSTMFYAIHHIVVQTALFLVVGLIGWVAGTTSLIKLGSIMKAAPIVAILYFLPAISLGGIPPFSGFLGKVGLIEASAAKGTALDYCLIAAGLVTSLLTLYAVIRVWNMAFWQEAPDELPDRSYPSGMVTSASGLIVLMLGITIFAAPIRSFTDGAARELIEHKPYIHAVLPDLERGSGISPDVAEQAPVPTPEPGATPSVKFPFGEAPTPQEVRTSDPSQTQVPSRSPREPEGVPSGSATPSEYVTTPAAGASSSAAGAVPGGSAGASSSAAGAASAFAGSPWASGGVVDPQPQFVTEGEGR</sequence>
<dbReference type="GO" id="GO:0042773">
    <property type="term" value="P:ATP synthesis coupled electron transport"/>
    <property type="evidence" value="ECO:0007669"/>
    <property type="project" value="InterPro"/>
</dbReference>
<evidence type="ECO:0000256" key="4">
    <source>
        <dbReference type="ARBA" id="ARBA00022692"/>
    </source>
</evidence>
<feature type="transmembrane region" description="Helical" evidence="9">
    <location>
        <begin position="240"/>
        <end position="261"/>
    </location>
</feature>
<dbReference type="PANTHER" id="PTHR42703:SF1">
    <property type="entry name" value="NA(+)_H(+) ANTIPORTER SUBUNIT D1"/>
    <property type="match status" value="1"/>
</dbReference>
<feature type="transmembrane region" description="Helical" evidence="9">
    <location>
        <begin position="166"/>
        <end position="189"/>
    </location>
</feature>
<dbReference type="PATRIC" id="fig|883066.3.peg.526"/>
<feature type="compositionally biased region" description="Low complexity" evidence="8">
    <location>
        <begin position="591"/>
        <end position="612"/>
    </location>
</feature>
<dbReference type="Proteomes" id="UP000009888">
    <property type="component" value="Unassembled WGS sequence"/>
</dbReference>
<gene>
    <name evidence="11" type="ORF">HMPREF9233_00503</name>
</gene>
<dbReference type="GO" id="GO:0008137">
    <property type="term" value="F:NADH dehydrogenase (ubiquinone) activity"/>
    <property type="evidence" value="ECO:0007669"/>
    <property type="project" value="InterPro"/>
</dbReference>
<feature type="transmembrane region" description="Helical" evidence="9">
    <location>
        <begin position="301"/>
        <end position="319"/>
    </location>
</feature>
<evidence type="ECO:0000256" key="7">
    <source>
        <dbReference type="RuleBase" id="RU000320"/>
    </source>
</evidence>
<proteinExistence type="inferred from homology"/>
<keyword evidence="3" id="KW-1003">Cell membrane</keyword>
<keyword evidence="12" id="KW-1185">Reference proteome</keyword>
<feature type="domain" description="NADH:quinone oxidoreductase/Mrp antiporter transmembrane" evidence="10">
    <location>
        <begin position="132"/>
        <end position="423"/>
    </location>
</feature>
<dbReference type="STRING" id="202789.GCA_001457435_01631"/>
<name>K9EIM3_9ACTO</name>
<dbReference type="PANTHER" id="PTHR42703">
    <property type="entry name" value="NADH DEHYDROGENASE"/>
    <property type="match status" value="1"/>
</dbReference>
<dbReference type="PRINTS" id="PR01437">
    <property type="entry name" value="NUOXDRDTASE4"/>
</dbReference>
<comment type="subcellular location">
    <subcellularLocation>
        <location evidence="1">Cell membrane</location>
        <topology evidence="1">Multi-pass membrane protein</topology>
    </subcellularLocation>
    <subcellularLocation>
        <location evidence="7">Membrane</location>
        <topology evidence="7">Multi-pass membrane protein</topology>
    </subcellularLocation>
</comment>
<feature type="region of interest" description="Disordered" evidence="8">
    <location>
        <begin position="502"/>
        <end position="627"/>
    </location>
</feature>
<evidence type="ECO:0000313" key="12">
    <source>
        <dbReference type="Proteomes" id="UP000009888"/>
    </source>
</evidence>
<evidence type="ECO:0000256" key="2">
    <source>
        <dbReference type="ARBA" id="ARBA00005346"/>
    </source>
</evidence>
<dbReference type="GO" id="GO:0005886">
    <property type="term" value="C:plasma membrane"/>
    <property type="evidence" value="ECO:0007669"/>
    <property type="project" value="UniProtKB-SubCell"/>
</dbReference>
<dbReference type="NCBIfam" id="NF009308">
    <property type="entry name" value="PRK12665.1"/>
    <property type="match status" value="1"/>
</dbReference>
<evidence type="ECO:0000256" key="9">
    <source>
        <dbReference type="SAM" id="Phobius"/>
    </source>
</evidence>
<feature type="transmembrane region" description="Helical" evidence="9">
    <location>
        <begin position="81"/>
        <end position="99"/>
    </location>
</feature>
<feature type="compositionally biased region" description="Low complexity" evidence="8">
    <location>
        <begin position="573"/>
        <end position="584"/>
    </location>
</feature>
<reference evidence="11 12" key="1">
    <citation type="submission" date="2012-09" db="EMBL/GenBank/DDBJ databases">
        <title>The Genome Sequence of Actinobaculum massiliae ACS-171-V-COL2.</title>
        <authorList>
            <consortium name="The Broad Institute Genome Sequencing Platform"/>
            <person name="Earl A."/>
            <person name="Ward D."/>
            <person name="Feldgarden M."/>
            <person name="Gevers D."/>
            <person name="Saerens B."/>
            <person name="Vaneechoutte M."/>
            <person name="Walker B."/>
            <person name="Young S.K."/>
            <person name="Zeng Q."/>
            <person name="Gargeya S."/>
            <person name="Fitzgerald M."/>
            <person name="Haas B."/>
            <person name="Abouelleil A."/>
            <person name="Alvarado L."/>
            <person name="Arachchi H.M."/>
            <person name="Berlin A."/>
            <person name="Chapman S.B."/>
            <person name="Goldberg J."/>
            <person name="Griggs A."/>
            <person name="Gujja S."/>
            <person name="Hansen M."/>
            <person name="Howarth C."/>
            <person name="Imamovic A."/>
            <person name="Larimer J."/>
            <person name="McCowen C."/>
            <person name="Montmayeur A."/>
            <person name="Murphy C."/>
            <person name="Neiman D."/>
            <person name="Pearson M."/>
            <person name="Priest M."/>
            <person name="Roberts A."/>
            <person name="Saif S."/>
            <person name="Shea T."/>
            <person name="Sisk P."/>
            <person name="Sykes S."/>
            <person name="Wortman J."/>
            <person name="Nusbaum C."/>
            <person name="Birren B."/>
        </authorList>
    </citation>
    <scope>NUCLEOTIDE SEQUENCE [LARGE SCALE GENOMIC DNA]</scope>
    <source>
        <strain evidence="12">ACS-171-V-Col2</strain>
    </source>
</reference>
<feature type="transmembrane region" description="Helical" evidence="9">
    <location>
        <begin position="6"/>
        <end position="25"/>
    </location>
</feature>
<keyword evidence="6 9" id="KW-0472">Membrane</keyword>
<dbReference type="InterPro" id="IPR050586">
    <property type="entry name" value="CPA3_Na-H_Antiporter_D"/>
</dbReference>
<dbReference type="AlphaFoldDB" id="K9EIM3"/>
<accession>K9EIM3</accession>
<feature type="transmembrane region" description="Helical" evidence="9">
    <location>
        <begin position="32"/>
        <end position="52"/>
    </location>
</feature>
<evidence type="ECO:0000256" key="8">
    <source>
        <dbReference type="SAM" id="MobiDB-lite"/>
    </source>
</evidence>
<feature type="transmembrane region" description="Helical" evidence="9">
    <location>
        <begin position="111"/>
        <end position="130"/>
    </location>
</feature>
<evidence type="ECO:0000256" key="5">
    <source>
        <dbReference type="ARBA" id="ARBA00022989"/>
    </source>
</evidence>
<feature type="transmembrane region" description="Helical" evidence="9">
    <location>
        <begin position="331"/>
        <end position="353"/>
    </location>
</feature>
<keyword evidence="4 7" id="KW-0812">Transmembrane</keyword>
<feature type="transmembrane region" description="Helical" evidence="9">
    <location>
        <begin position="273"/>
        <end position="295"/>
    </location>
</feature>
<evidence type="ECO:0000256" key="6">
    <source>
        <dbReference type="ARBA" id="ARBA00023136"/>
    </source>
</evidence>
<comment type="similarity">
    <text evidence="2">Belongs to the CPA3 antiporters (TC 2.A.63) subunit D family.</text>
</comment>
<feature type="transmembrane region" description="Helical" evidence="9">
    <location>
        <begin position="448"/>
        <end position="473"/>
    </location>
</feature>
<feature type="compositionally biased region" description="Polar residues" evidence="8">
    <location>
        <begin position="537"/>
        <end position="550"/>
    </location>
</feature>